<name>A0A0K2URD9_LEPSM</name>
<protein>
    <submittedName>
        <fullName evidence="2">Uncharacterized protein</fullName>
    </submittedName>
</protein>
<feature type="non-terminal residue" evidence="2">
    <location>
        <position position="1"/>
    </location>
</feature>
<dbReference type="EMBL" id="HACA01023462">
    <property type="protein sequence ID" value="CDW40823.1"/>
    <property type="molecule type" value="Transcribed_RNA"/>
</dbReference>
<evidence type="ECO:0000256" key="1">
    <source>
        <dbReference type="SAM" id="MobiDB-lite"/>
    </source>
</evidence>
<sequence>VEEETSLTQIQDEQRQRKTALPFSGSHIATEEGIEKNASSSFFSIHQSGFIQWGLCGEIFQE</sequence>
<dbReference type="AlphaFoldDB" id="A0A0K2URD9"/>
<organism evidence="2">
    <name type="scientific">Lepeophtheirus salmonis</name>
    <name type="common">Salmon louse</name>
    <name type="synonym">Caligus salmonis</name>
    <dbReference type="NCBI Taxonomy" id="72036"/>
    <lineage>
        <taxon>Eukaryota</taxon>
        <taxon>Metazoa</taxon>
        <taxon>Ecdysozoa</taxon>
        <taxon>Arthropoda</taxon>
        <taxon>Crustacea</taxon>
        <taxon>Multicrustacea</taxon>
        <taxon>Hexanauplia</taxon>
        <taxon>Copepoda</taxon>
        <taxon>Siphonostomatoida</taxon>
        <taxon>Caligidae</taxon>
        <taxon>Lepeophtheirus</taxon>
    </lineage>
</organism>
<proteinExistence type="predicted"/>
<reference evidence="2" key="1">
    <citation type="submission" date="2014-05" db="EMBL/GenBank/DDBJ databases">
        <authorList>
            <person name="Chronopoulou M."/>
        </authorList>
    </citation>
    <scope>NUCLEOTIDE SEQUENCE</scope>
    <source>
        <tissue evidence="2">Whole organism</tissue>
    </source>
</reference>
<evidence type="ECO:0000313" key="2">
    <source>
        <dbReference type="EMBL" id="CDW40823.1"/>
    </source>
</evidence>
<accession>A0A0K2URD9</accession>
<feature type="region of interest" description="Disordered" evidence="1">
    <location>
        <begin position="1"/>
        <end position="24"/>
    </location>
</feature>
<feature type="compositionally biased region" description="Polar residues" evidence="1">
    <location>
        <begin position="1"/>
        <end position="11"/>
    </location>
</feature>